<dbReference type="EMBL" id="NHTK01000770">
    <property type="protein sequence ID" value="PPR05687.1"/>
    <property type="molecule type" value="Genomic_DNA"/>
</dbReference>
<dbReference type="InParanoid" id="A0A409YRQ8"/>
<accession>A0A409YRQ8</accession>
<evidence type="ECO:0000313" key="3">
    <source>
        <dbReference type="EMBL" id="PPR05687.1"/>
    </source>
</evidence>
<proteinExistence type="predicted"/>
<comment type="caution">
    <text evidence="3">The sequence shown here is derived from an EMBL/GenBank/DDBJ whole genome shotgun (WGS) entry which is preliminary data.</text>
</comment>
<sequence length="156" mass="16358">MRDTSTSATPGPRSTPIGHSLSQHSSRTSISSSTDTGAPHSVQPRHAPFNPTSSGAAAVEVDPKLMAQMEARIRELEATITRVTQAAQTAQAEAAQAAQAAQANDMNIGAVATGDIPRPRRVGNLQDAMGLSHDKATYNACRVHHKISCVLIRPGT</sequence>
<feature type="compositionally biased region" description="Low complexity" evidence="2">
    <location>
        <begin position="20"/>
        <end position="33"/>
    </location>
</feature>
<evidence type="ECO:0000256" key="2">
    <source>
        <dbReference type="SAM" id="MobiDB-lite"/>
    </source>
</evidence>
<dbReference type="AlphaFoldDB" id="A0A409YRQ8"/>
<evidence type="ECO:0000313" key="4">
    <source>
        <dbReference type="Proteomes" id="UP000284842"/>
    </source>
</evidence>
<keyword evidence="1" id="KW-0175">Coiled coil</keyword>
<feature type="region of interest" description="Disordered" evidence="2">
    <location>
        <begin position="1"/>
        <end position="56"/>
    </location>
</feature>
<protein>
    <submittedName>
        <fullName evidence="3">Uncharacterized protein</fullName>
    </submittedName>
</protein>
<feature type="coiled-coil region" evidence="1">
    <location>
        <begin position="66"/>
        <end position="93"/>
    </location>
</feature>
<name>A0A409YRQ8_9AGAR</name>
<evidence type="ECO:0000256" key="1">
    <source>
        <dbReference type="SAM" id="Coils"/>
    </source>
</evidence>
<reference evidence="3 4" key="1">
    <citation type="journal article" date="2018" name="Evol. Lett.">
        <title>Horizontal gene cluster transfer increased hallucinogenic mushroom diversity.</title>
        <authorList>
            <person name="Reynolds H.T."/>
            <person name="Vijayakumar V."/>
            <person name="Gluck-Thaler E."/>
            <person name="Korotkin H.B."/>
            <person name="Matheny P.B."/>
            <person name="Slot J.C."/>
        </authorList>
    </citation>
    <scope>NUCLEOTIDE SEQUENCE [LARGE SCALE GENOMIC DNA]</scope>
    <source>
        <strain evidence="3 4">2629</strain>
    </source>
</reference>
<keyword evidence="4" id="KW-1185">Reference proteome</keyword>
<gene>
    <name evidence="3" type="ORF">CVT24_002911</name>
</gene>
<dbReference type="Proteomes" id="UP000284842">
    <property type="component" value="Unassembled WGS sequence"/>
</dbReference>
<organism evidence="3 4">
    <name type="scientific">Panaeolus cyanescens</name>
    <dbReference type="NCBI Taxonomy" id="181874"/>
    <lineage>
        <taxon>Eukaryota</taxon>
        <taxon>Fungi</taxon>
        <taxon>Dikarya</taxon>
        <taxon>Basidiomycota</taxon>
        <taxon>Agaricomycotina</taxon>
        <taxon>Agaricomycetes</taxon>
        <taxon>Agaricomycetidae</taxon>
        <taxon>Agaricales</taxon>
        <taxon>Agaricineae</taxon>
        <taxon>Galeropsidaceae</taxon>
        <taxon>Panaeolus</taxon>
    </lineage>
</organism>